<evidence type="ECO:0000256" key="5">
    <source>
        <dbReference type="ARBA" id="ARBA00022847"/>
    </source>
</evidence>
<evidence type="ECO:0000256" key="2">
    <source>
        <dbReference type="ARBA" id="ARBA00022448"/>
    </source>
</evidence>
<protein>
    <recommendedName>
        <fullName evidence="9">Major facilitator superfamily (MFS) profile domain-containing protein</fullName>
    </recommendedName>
</protein>
<keyword evidence="3" id="KW-1003">Cell membrane</keyword>
<dbReference type="eggNOG" id="COG0477">
    <property type="taxonomic scope" value="Bacteria"/>
</dbReference>
<evidence type="ECO:0000313" key="11">
    <source>
        <dbReference type="Proteomes" id="UP000028073"/>
    </source>
</evidence>
<feature type="domain" description="Major facilitator superfamily (MFS) profile" evidence="9">
    <location>
        <begin position="1"/>
        <end position="130"/>
    </location>
</feature>
<keyword evidence="11" id="KW-1185">Reference proteome</keyword>
<dbReference type="Proteomes" id="UP000028073">
    <property type="component" value="Unassembled WGS sequence"/>
</dbReference>
<evidence type="ECO:0000259" key="9">
    <source>
        <dbReference type="PROSITE" id="PS50850"/>
    </source>
</evidence>
<evidence type="ECO:0000256" key="7">
    <source>
        <dbReference type="ARBA" id="ARBA00023136"/>
    </source>
</evidence>
<dbReference type="SUPFAM" id="SSF103473">
    <property type="entry name" value="MFS general substrate transporter"/>
    <property type="match status" value="1"/>
</dbReference>
<dbReference type="STRING" id="1137799.GZ78_11135"/>
<evidence type="ECO:0000313" key="10">
    <source>
        <dbReference type="EMBL" id="KEQ18114.1"/>
    </source>
</evidence>
<keyword evidence="6 8" id="KW-1133">Transmembrane helix</keyword>
<comment type="subcellular location">
    <subcellularLocation>
        <location evidence="1">Cell membrane</location>
        <topology evidence="1">Multi-pass membrane protein</topology>
    </subcellularLocation>
</comment>
<evidence type="ECO:0000256" key="3">
    <source>
        <dbReference type="ARBA" id="ARBA00022475"/>
    </source>
</evidence>
<dbReference type="PANTHER" id="PTHR43528">
    <property type="entry name" value="ALPHA-KETOGLUTARATE PERMEASE"/>
    <property type="match status" value="1"/>
</dbReference>
<gene>
    <name evidence="10" type="ORF">GZ78_11135</name>
</gene>
<sequence length="130" mass="13941">MSRSAFLVLAGVTLIMSILSDKVGRLPMISLGCFIFMLLPTGFCLMSCQAFSPILALIPLLLGCGMVMGVYESSMTELFPTQARYSGIAFCHNLAFAVCGGVTPIVLEWLCVRGWLLSPALLPVIACDCL</sequence>
<dbReference type="InterPro" id="IPR020846">
    <property type="entry name" value="MFS_dom"/>
</dbReference>
<dbReference type="GO" id="GO:0015293">
    <property type="term" value="F:symporter activity"/>
    <property type="evidence" value="ECO:0007669"/>
    <property type="project" value="UniProtKB-KW"/>
</dbReference>
<evidence type="ECO:0000256" key="6">
    <source>
        <dbReference type="ARBA" id="ARBA00022989"/>
    </source>
</evidence>
<dbReference type="Gene3D" id="1.20.1250.20">
    <property type="entry name" value="MFS general substrate transporter like domains"/>
    <property type="match status" value="1"/>
</dbReference>
<feature type="transmembrane region" description="Helical" evidence="8">
    <location>
        <begin position="54"/>
        <end position="71"/>
    </location>
</feature>
<comment type="caution">
    <text evidence="10">The sequence shown here is derived from an EMBL/GenBank/DDBJ whole genome shotgun (WGS) entry which is preliminary data.</text>
</comment>
<dbReference type="RefSeq" id="WP_034835198.1">
    <property type="nucleotide sequence ID" value="NZ_JOKH01000002.1"/>
</dbReference>
<dbReference type="EMBL" id="JOKH01000002">
    <property type="protein sequence ID" value="KEQ18114.1"/>
    <property type="molecule type" value="Genomic_DNA"/>
</dbReference>
<evidence type="ECO:0000256" key="1">
    <source>
        <dbReference type="ARBA" id="ARBA00004651"/>
    </source>
</evidence>
<organism evidence="10 11">
    <name type="scientific">Endozoicomonas numazuensis</name>
    <dbReference type="NCBI Taxonomy" id="1137799"/>
    <lineage>
        <taxon>Bacteria</taxon>
        <taxon>Pseudomonadati</taxon>
        <taxon>Pseudomonadota</taxon>
        <taxon>Gammaproteobacteria</taxon>
        <taxon>Oceanospirillales</taxon>
        <taxon>Endozoicomonadaceae</taxon>
        <taxon>Endozoicomonas</taxon>
    </lineage>
</organism>
<keyword evidence="5" id="KW-0769">Symport</keyword>
<keyword evidence="4 8" id="KW-0812">Transmembrane</keyword>
<feature type="transmembrane region" description="Helical" evidence="8">
    <location>
        <begin position="83"/>
        <end position="107"/>
    </location>
</feature>
<proteinExistence type="predicted"/>
<dbReference type="PANTHER" id="PTHR43528:SF7">
    <property type="entry name" value="MFS TRANSPORTER"/>
    <property type="match status" value="1"/>
</dbReference>
<dbReference type="OrthoDB" id="3690818at2"/>
<dbReference type="PROSITE" id="PS50850">
    <property type="entry name" value="MFS"/>
    <property type="match status" value="1"/>
</dbReference>
<name>A0A081NI41_9GAMM</name>
<evidence type="ECO:0000256" key="4">
    <source>
        <dbReference type="ARBA" id="ARBA00022692"/>
    </source>
</evidence>
<reference evidence="10 11" key="1">
    <citation type="submission" date="2014-06" db="EMBL/GenBank/DDBJ databases">
        <title>Whole Genome Sequences of Three Symbiotic Endozoicomonas Bacteria.</title>
        <authorList>
            <person name="Neave M.J."/>
            <person name="Apprill A."/>
            <person name="Voolstra C.R."/>
        </authorList>
    </citation>
    <scope>NUCLEOTIDE SEQUENCE [LARGE SCALE GENOMIC DNA]</scope>
    <source>
        <strain evidence="10 11">DSM 25634</strain>
    </source>
</reference>
<evidence type="ECO:0000256" key="8">
    <source>
        <dbReference type="SAM" id="Phobius"/>
    </source>
</evidence>
<keyword evidence="7 8" id="KW-0472">Membrane</keyword>
<keyword evidence="2" id="KW-0813">Transport</keyword>
<dbReference type="GO" id="GO:0005886">
    <property type="term" value="C:plasma membrane"/>
    <property type="evidence" value="ECO:0007669"/>
    <property type="project" value="UniProtKB-SubCell"/>
</dbReference>
<dbReference type="InterPro" id="IPR051084">
    <property type="entry name" value="H+-coupled_symporters"/>
</dbReference>
<dbReference type="InterPro" id="IPR036259">
    <property type="entry name" value="MFS_trans_sf"/>
</dbReference>
<feature type="transmembrane region" description="Helical" evidence="8">
    <location>
        <begin position="29"/>
        <end position="47"/>
    </location>
</feature>
<dbReference type="AlphaFoldDB" id="A0A081NI41"/>
<accession>A0A081NI41</accession>